<evidence type="ECO:0000313" key="2">
    <source>
        <dbReference type="Proteomes" id="UP000825015"/>
    </source>
</evidence>
<organism evidence="1 2">
    <name type="scientific">Methanobrevibacter arboriphilus</name>
    <dbReference type="NCBI Taxonomy" id="39441"/>
    <lineage>
        <taxon>Archaea</taxon>
        <taxon>Methanobacteriati</taxon>
        <taxon>Methanobacteriota</taxon>
        <taxon>Methanomada group</taxon>
        <taxon>Methanobacteria</taxon>
        <taxon>Methanobacteriales</taxon>
        <taxon>Methanobacteriaceae</taxon>
        <taxon>Methanobrevibacter</taxon>
    </lineage>
</organism>
<keyword evidence="2" id="KW-1185">Reference proteome</keyword>
<sequence>MVLIDTEENIILEETSTVTKHNNTNSKRTVIPQRIANNMGINAKDKILWKMVMKNDEKYYIVKPVD</sequence>
<protein>
    <submittedName>
        <fullName evidence="1">Uncharacterized protein</fullName>
    </submittedName>
</protein>
<reference evidence="1" key="1">
    <citation type="submission" date="2019-06" db="EMBL/GenBank/DDBJ databases">
        <title>Complete genome sequence of Methanobrevibacter arboriphilus strain SA.</title>
        <authorList>
            <person name="Asakawa S."/>
        </authorList>
    </citation>
    <scope>NUCLEOTIDE SEQUENCE</scope>
    <source>
        <strain evidence="1">SA</strain>
    </source>
</reference>
<evidence type="ECO:0000313" key="1">
    <source>
        <dbReference type="EMBL" id="BBL62370.1"/>
    </source>
</evidence>
<accession>A0ACA8R5Y5</accession>
<name>A0ACA8R5Y5_METAZ</name>
<proteinExistence type="predicted"/>
<dbReference type="EMBL" id="AP019779">
    <property type="protein sequence ID" value="BBL62370.1"/>
    <property type="molecule type" value="Genomic_DNA"/>
</dbReference>
<dbReference type="Proteomes" id="UP000825015">
    <property type="component" value="Chromosome"/>
</dbReference>
<gene>
    <name evidence="1" type="ORF">MarbSA_14100</name>
</gene>